<evidence type="ECO:0000313" key="7">
    <source>
        <dbReference type="Proteomes" id="UP000003860"/>
    </source>
</evidence>
<dbReference type="eggNOG" id="COG4584">
    <property type="taxonomic scope" value="Bacteria"/>
</dbReference>
<feature type="non-terminal residue" evidence="6">
    <location>
        <position position="230"/>
    </location>
</feature>
<keyword evidence="3" id="KW-0238">DNA-binding</keyword>
<name>F1TD49_9FIRM</name>
<protein>
    <submittedName>
        <fullName evidence="6">Transposase</fullName>
    </submittedName>
</protein>
<evidence type="ECO:0000313" key="6">
    <source>
        <dbReference type="EMBL" id="EGD47916.1"/>
    </source>
</evidence>
<dbReference type="NCBIfam" id="NF033546">
    <property type="entry name" value="transpos_IS21"/>
    <property type="match status" value="1"/>
</dbReference>
<organism evidence="6 7">
    <name type="scientific">Ruminiclostridium papyrosolvens DSM 2782</name>
    <dbReference type="NCBI Taxonomy" id="588581"/>
    <lineage>
        <taxon>Bacteria</taxon>
        <taxon>Bacillati</taxon>
        <taxon>Bacillota</taxon>
        <taxon>Clostridia</taxon>
        <taxon>Eubacteriales</taxon>
        <taxon>Oscillospiraceae</taxon>
        <taxon>Ruminiclostridium</taxon>
    </lineage>
</organism>
<accession>F1TD49</accession>
<evidence type="ECO:0000259" key="5">
    <source>
        <dbReference type="PROSITE" id="PS50531"/>
    </source>
</evidence>
<dbReference type="RefSeq" id="WP_004619348.1">
    <property type="nucleotide sequence ID" value="NZ_ACXX02000006.1"/>
</dbReference>
<dbReference type="PANTHER" id="PTHR35004">
    <property type="entry name" value="TRANSPOSASE RV3428C-RELATED"/>
    <property type="match status" value="1"/>
</dbReference>
<proteinExistence type="inferred from homology"/>
<reference evidence="6" key="2">
    <citation type="submission" date="2011-01" db="EMBL/GenBank/DDBJ databases">
        <title>The Non-contiguous Finished genome of Clostridium papyrosolvens.</title>
        <authorList>
            <person name="Lucas S."/>
            <person name="Copeland A."/>
            <person name="Lapidus A."/>
            <person name="Cheng J.-F."/>
            <person name="Goodwin L."/>
            <person name="Pitluck S."/>
            <person name="Misra M."/>
            <person name="Chertkov O."/>
            <person name="Detter J.C."/>
            <person name="Han C."/>
            <person name="Tapia R."/>
            <person name="Land M."/>
            <person name="Hauser L."/>
            <person name="Kyrpides N."/>
            <person name="Ivanova N."/>
            <person name="Pagani I."/>
            <person name="Mouttaki H."/>
            <person name="He Z."/>
            <person name="Zhou J."/>
            <person name="Hemme C.L."/>
            <person name="Woyke T."/>
        </authorList>
    </citation>
    <scope>NUCLEOTIDE SEQUENCE [LARGE SCALE GENOMIC DNA]</scope>
    <source>
        <strain evidence="6">DSM 2782</strain>
    </source>
</reference>
<dbReference type="OrthoDB" id="3193769at2"/>
<evidence type="ECO:0000256" key="3">
    <source>
        <dbReference type="ARBA" id="ARBA00023125"/>
    </source>
</evidence>
<evidence type="ECO:0000256" key="4">
    <source>
        <dbReference type="ARBA" id="ARBA00023172"/>
    </source>
</evidence>
<dbReference type="PANTHER" id="PTHR35004:SF7">
    <property type="entry name" value="INTEGRASE PROTEIN"/>
    <property type="match status" value="1"/>
</dbReference>
<keyword evidence="4" id="KW-0233">DNA recombination</keyword>
<dbReference type="GO" id="GO:0032196">
    <property type="term" value="P:transposition"/>
    <property type="evidence" value="ECO:0007669"/>
    <property type="project" value="UniProtKB-KW"/>
</dbReference>
<comment type="caution">
    <text evidence="6">The sequence shown here is derived from an EMBL/GenBank/DDBJ whole genome shotgun (WGS) entry which is preliminary data.</text>
</comment>
<dbReference type="InterPro" id="IPR017894">
    <property type="entry name" value="HTH_IS21_transposase_type"/>
</dbReference>
<dbReference type="PROSITE" id="PS50531">
    <property type="entry name" value="HTH_IS21"/>
    <property type="match status" value="1"/>
</dbReference>
<keyword evidence="2" id="KW-0815">Transposition</keyword>
<dbReference type="AlphaFoldDB" id="F1TD49"/>
<gene>
    <name evidence="6" type="ORF">Cpap_2322</name>
</gene>
<dbReference type="GO" id="GO:0003677">
    <property type="term" value="F:DNA binding"/>
    <property type="evidence" value="ECO:0007669"/>
    <property type="project" value="UniProtKB-KW"/>
</dbReference>
<keyword evidence="7" id="KW-1185">Reference proteome</keyword>
<dbReference type="Proteomes" id="UP000003860">
    <property type="component" value="Unassembled WGS sequence"/>
</dbReference>
<dbReference type="Gene3D" id="1.10.10.60">
    <property type="entry name" value="Homeodomain-like"/>
    <property type="match status" value="1"/>
</dbReference>
<dbReference type="EMBL" id="ACXX02000006">
    <property type="protein sequence ID" value="EGD47916.1"/>
    <property type="molecule type" value="Genomic_DNA"/>
</dbReference>
<evidence type="ECO:0000256" key="2">
    <source>
        <dbReference type="ARBA" id="ARBA00022578"/>
    </source>
</evidence>
<evidence type="ECO:0000256" key="1">
    <source>
        <dbReference type="ARBA" id="ARBA00009277"/>
    </source>
</evidence>
<dbReference type="GO" id="GO:0006310">
    <property type="term" value="P:DNA recombination"/>
    <property type="evidence" value="ECO:0007669"/>
    <property type="project" value="UniProtKB-KW"/>
</dbReference>
<comment type="similarity">
    <text evidence="1">Belongs to the transposase IS21/IS408/IS1162 family.</text>
</comment>
<dbReference type="STRING" id="588581.Cpap_2322"/>
<reference evidence="6" key="1">
    <citation type="submission" date="2009-07" db="EMBL/GenBank/DDBJ databases">
        <authorList>
            <consortium name="US DOE Joint Genome Institute (JGI-PGF)"/>
            <person name="Lucas S."/>
            <person name="Copeland A."/>
            <person name="Lapidus A."/>
            <person name="Glavina del Rio T."/>
            <person name="Tice H."/>
            <person name="Bruce D."/>
            <person name="Goodwin L."/>
            <person name="Pitluck S."/>
            <person name="Larimer F."/>
            <person name="Land M.L."/>
            <person name="Mouttaki H."/>
            <person name="He Z."/>
            <person name="Zhou J."/>
            <person name="Hemme C.L."/>
        </authorList>
    </citation>
    <scope>NUCLEOTIDE SEQUENCE</scope>
    <source>
        <strain evidence="6">DSM 2782</strain>
    </source>
</reference>
<sequence length="230" mass="27408">MIKMAQLEDIRKMYFMEDLSIREISRRTGIHRDTISKYLSLEETKPPKYKLTKERNHPVLGPYIPMIRQIIEDDKQRHRKQRHTGTKIFGILRQEGFSGGYNTVSDFLRQEYRKQKEAFLPLEFELGTYAEVDWTEAYFYLNGKETKAHIFVMKLRGSGGFYVRAYPFEKQEAFFDGHIKCFEFMKGVPYKIAYDNLKTAVKKVLQGSNREEQEQFISLRTHYLYESTFC</sequence>
<feature type="domain" description="HTH IS21-type" evidence="5">
    <location>
        <begin position="6"/>
        <end position="71"/>
    </location>
</feature>